<dbReference type="Proteomes" id="UP000283700">
    <property type="component" value="Unassembled WGS sequence"/>
</dbReference>
<evidence type="ECO:0000313" key="7">
    <source>
        <dbReference type="Proteomes" id="UP000262524"/>
    </source>
</evidence>
<evidence type="ECO:0000313" key="2">
    <source>
        <dbReference type="EMBL" id="RGI92138.1"/>
    </source>
</evidence>
<evidence type="ECO:0000313" key="9">
    <source>
        <dbReference type="Proteomes" id="UP000284621"/>
    </source>
</evidence>
<keyword evidence="9" id="KW-1185">Reference proteome</keyword>
<evidence type="ECO:0000313" key="8">
    <source>
        <dbReference type="Proteomes" id="UP000283700"/>
    </source>
</evidence>
<dbReference type="EMBL" id="CYYC01000018">
    <property type="protein sequence ID" value="CUN01320.1"/>
    <property type="molecule type" value="Genomic_DNA"/>
</dbReference>
<accession>A0A173TFW7</accession>
<evidence type="ECO:0000313" key="4">
    <source>
        <dbReference type="EMBL" id="RHC63652.1"/>
    </source>
</evidence>
<name>A0A173TFW7_9FIRM</name>
<reference evidence="1 6" key="1">
    <citation type="submission" date="2015-09" db="EMBL/GenBank/DDBJ databases">
        <authorList>
            <consortium name="Pathogen Informatics"/>
        </authorList>
    </citation>
    <scope>NUCLEOTIDE SEQUENCE [LARGE SCALE GENOMIC DNA]</scope>
    <source>
        <strain evidence="1 6">2789STDY5834966</strain>
    </source>
</reference>
<dbReference type="Proteomes" id="UP000095390">
    <property type="component" value="Unassembled WGS sequence"/>
</dbReference>
<evidence type="ECO:0000313" key="10">
    <source>
        <dbReference type="Proteomes" id="UP000286561"/>
    </source>
</evidence>
<dbReference type="RefSeq" id="WP_005344881.1">
    <property type="nucleotide sequence ID" value="NZ_CABJFJ010000010.1"/>
</dbReference>
<organism evidence="1 6">
    <name type="scientific">Anaerobutyricum hallii</name>
    <dbReference type="NCBI Taxonomy" id="39488"/>
    <lineage>
        <taxon>Bacteria</taxon>
        <taxon>Bacillati</taxon>
        <taxon>Bacillota</taxon>
        <taxon>Clostridia</taxon>
        <taxon>Lachnospirales</taxon>
        <taxon>Lachnospiraceae</taxon>
        <taxon>Anaerobutyricum</taxon>
    </lineage>
</organism>
<proteinExistence type="predicted"/>
<evidence type="ECO:0000313" key="1">
    <source>
        <dbReference type="EMBL" id="CUN01320.1"/>
    </source>
</evidence>
<protein>
    <submittedName>
        <fullName evidence="2">Vanadium nitrogenase</fullName>
    </submittedName>
</protein>
<dbReference type="EMBL" id="QSOE01000004">
    <property type="protein sequence ID" value="RGI92138.1"/>
    <property type="molecule type" value="Genomic_DNA"/>
</dbReference>
<evidence type="ECO:0000313" key="5">
    <source>
        <dbReference type="EMBL" id="RHN16486.1"/>
    </source>
</evidence>
<evidence type="ECO:0000313" key="3">
    <source>
        <dbReference type="EMBL" id="RGZ82221.1"/>
    </source>
</evidence>
<dbReference type="Proteomes" id="UP000262524">
    <property type="component" value="Unassembled WGS sequence"/>
</dbReference>
<dbReference type="EMBL" id="QSEP01000053">
    <property type="protein sequence ID" value="RGZ82221.1"/>
    <property type="molecule type" value="Genomic_DNA"/>
</dbReference>
<dbReference type="EMBL" id="QSID01000010">
    <property type="protein sequence ID" value="RHC63652.1"/>
    <property type="molecule type" value="Genomic_DNA"/>
</dbReference>
<evidence type="ECO:0000313" key="6">
    <source>
        <dbReference type="Proteomes" id="UP000095390"/>
    </source>
</evidence>
<dbReference type="AlphaFoldDB" id="A0A173TFW7"/>
<gene>
    <name evidence="4" type="ORF">DW833_09730</name>
    <name evidence="3" type="ORF">DW972_09100</name>
    <name evidence="5" type="ORF">DWZ29_02650</name>
    <name evidence="2" type="ORF">DXD91_01180</name>
    <name evidence="1" type="ORF">ERS852578_01637</name>
</gene>
<reference evidence="7 8" key="2">
    <citation type="submission" date="2018-08" db="EMBL/GenBank/DDBJ databases">
        <title>A genome reference for cultivated species of the human gut microbiota.</title>
        <authorList>
            <person name="Zou Y."/>
            <person name="Xue W."/>
            <person name="Luo G."/>
        </authorList>
    </citation>
    <scope>NUCLEOTIDE SEQUENCE [LARGE SCALE GENOMIC DNA]</scope>
    <source>
        <strain evidence="5 8">AF31-17AC</strain>
        <strain evidence="4 9">AM34-3LB</strain>
        <strain evidence="3 10">AM48-23BH</strain>
        <strain evidence="2 7">TM10-1AC</strain>
    </source>
</reference>
<dbReference type="EMBL" id="QRQO01000005">
    <property type="protein sequence ID" value="RHN16486.1"/>
    <property type="molecule type" value="Genomic_DNA"/>
</dbReference>
<dbReference type="GeneID" id="75048262"/>
<sequence length="51" mass="5281">MSAVLSAFVQYIITFILLVAAAAGGIFCGKKLRTKKNMESNTAGTGNTSGK</sequence>
<dbReference type="Proteomes" id="UP000286561">
    <property type="component" value="Unassembled WGS sequence"/>
</dbReference>
<dbReference type="Proteomes" id="UP000284621">
    <property type="component" value="Unassembled WGS sequence"/>
</dbReference>
<dbReference type="OrthoDB" id="9880144at2"/>